<feature type="domain" description="Bacteriophage Mu GpT" evidence="1">
    <location>
        <begin position="246"/>
        <end position="318"/>
    </location>
</feature>
<evidence type="ECO:0000313" key="2">
    <source>
        <dbReference type="EMBL" id="KKN72946.1"/>
    </source>
</evidence>
<organism evidence="2">
    <name type="scientific">marine sediment metagenome</name>
    <dbReference type="NCBI Taxonomy" id="412755"/>
    <lineage>
        <taxon>unclassified sequences</taxon>
        <taxon>metagenomes</taxon>
        <taxon>ecological metagenomes</taxon>
    </lineage>
</organism>
<gene>
    <name evidence="2" type="ORF">LCGC14_0405000</name>
</gene>
<dbReference type="EMBL" id="LAZR01000352">
    <property type="protein sequence ID" value="KKN72946.1"/>
    <property type="molecule type" value="Genomic_DNA"/>
</dbReference>
<name>A0A0F9VHF8_9ZZZZ</name>
<sequence length="324" mass="36823">MTATAELVKQFNVIARTTFNKKYESHKPKFKNLLFTFDSGLVDSNFFPYFDFLDQVEEWTGTRIYQTFPEGHQFRIENKKFDTGIKIGVEKFERASNQVNNALAPLNPYKIRIGELGVMAADFPSVRAIDMVIDGDTNTFGTTFDGQNFFSATHDYAPTAGSQNNIIGGTGISLSQIEADLISARSRFAGFSYVQSPNDRVRGLNESIEGMKMLVIAPSNLDGQFYKLKQSTFFNNSDNPSRTTFDFMTLPSLTADDPNDWYVALLDEEMMKPFLHQVEKPFAIDLPKADDESVRQRDEFEWGIRGRMNVAYGAWWKMIKITNS</sequence>
<dbReference type="AlphaFoldDB" id="A0A0F9VHF8"/>
<protein>
    <recommendedName>
        <fullName evidence="1">Bacteriophage Mu GpT domain-containing protein</fullName>
    </recommendedName>
</protein>
<evidence type="ECO:0000259" key="1">
    <source>
        <dbReference type="Pfam" id="PF10124"/>
    </source>
</evidence>
<dbReference type="InterPro" id="IPR018774">
    <property type="entry name" value="Phage_Mu_GpT"/>
</dbReference>
<proteinExistence type="predicted"/>
<comment type="caution">
    <text evidence="2">The sequence shown here is derived from an EMBL/GenBank/DDBJ whole genome shotgun (WGS) entry which is preliminary data.</text>
</comment>
<accession>A0A0F9VHF8</accession>
<dbReference type="Pfam" id="PF10124">
    <property type="entry name" value="Mu-like_gpT"/>
    <property type="match status" value="2"/>
</dbReference>
<reference evidence="2" key="1">
    <citation type="journal article" date="2015" name="Nature">
        <title>Complex archaea that bridge the gap between prokaryotes and eukaryotes.</title>
        <authorList>
            <person name="Spang A."/>
            <person name="Saw J.H."/>
            <person name="Jorgensen S.L."/>
            <person name="Zaremba-Niedzwiedzka K."/>
            <person name="Martijn J."/>
            <person name="Lind A.E."/>
            <person name="van Eijk R."/>
            <person name="Schleper C."/>
            <person name="Guy L."/>
            <person name="Ettema T.J."/>
        </authorList>
    </citation>
    <scope>NUCLEOTIDE SEQUENCE</scope>
</reference>
<feature type="domain" description="Bacteriophage Mu GpT" evidence="1">
    <location>
        <begin position="10"/>
        <end position="171"/>
    </location>
</feature>